<gene>
    <name evidence="12" type="primary">pgeF</name>
    <name evidence="12" type="ORF">Q4T40_10140</name>
</gene>
<dbReference type="CDD" id="cd16833">
    <property type="entry name" value="YfiH"/>
    <property type="match status" value="1"/>
</dbReference>
<dbReference type="SUPFAM" id="SSF64438">
    <property type="entry name" value="CNF1/YfiH-like putative cysteine hydrolases"/>
    <property type="match status" value="1"/>
</dbReference>
<dbReference type="RefSeq" id="WP_413780108.1">
    <property type="nucleotide sequence ID" value="NZ_JAUOZS010000001.1"/>
</dbReference>
<evidence type="ECO:0000256" key="2">
    <source>
        <dbReference type="ARBA" id="ARBA00003215"/>
    </source>
</evidence>
<comment type="similarity">
    <text evidence="3 11">Belongs to the purine nucleoside phosphorylase YfiH/LACC1 family.</text>
</comment>
<dbReference type="InterPro" id="IPR038371">
    <property type="entry name" value="Cu_polyphenol_OxRdtase_sf"/>
</dbReference>
<comment type="function">
    <text evidence="2">Purine nucleoside enzyme that catalyzes the phosphorolysis of adenosine and inosine nucleosides, yielding D-ribose 1-phosphate and the respective free bases, adenine and hypoxanthine. Also catalyzes the phosphorolysis of S-methyl-5'-thioadenosine into adenine and S-methyl-5-thio-alpha-D-ribose 1-phosphate. Also has adenosine deaminase activity.</text>
</comment>
<comment type="catalytic activity">
    <reaction evidence="10">
        <text>S-methyl-5'-thioadenosine + phosphate = 5-(methylsulfanyl)-alpha-D-ribose 1-phosphate + adenine</text>
        <dbReference type="Rhea" id="RHEA:11852"/>
        <dbReference type="ChEBI" id="CHEBI:16708"/>
        <dbReference type="ChEBI" id="CHEBI:17509"/>
        <dbReference type="ChEBI" id="CHEBI:43474"/>
        <dbReference type="ChEBI" id="CHEBI:58533"/>
        <dbReference type="EC" id="2.4.2.28"/>
    </reaction>
    <physiologicalReaction direction="left-to-right" evidence="10">
        <dbReference type="Rhea" id="RHEA:11853"/>
    </physiologicalReaction>
</comment>
<dbReference type="NCBIfam" id="TIGR00726">
    <property type="entry name" value="peptidoglycan editing factor PgeF"/>
    <property type="match status" value="1"/>
</dbReference>
<dbReference type="InterPro" id="IPR003730">
    <property type="entry name" value="Cu_polyphenol_OxRdtase"/>
</dbReference>
<keyword evidence="6" id="KW-0378">Hydrolase</keyword>
<evidence type="ECO:0000313" key="13">
    <source>
        <dbReference type="Proteomes" id="UP001254848"/>
    </source>
</evidence>
<comment type="catalytic activity">
    <reaction evidence="8">
        <text>adenosine + H2O + H(+) = inosine + NH4(+)</text>
        <dbReference type="Rhea" id="RHEA:24408"/>
        <dbReference type="ChEBI" id="CHEBI:15377"/>
        <dbReference type="ChEBI" id="CHEBI:15378"/>
        <dbReference type="ChEBI" id="CHEBI:16335"/>
        <dbReference type="ChEBI" id="CHEBI:17596"/>
        <dbReference type="ChEBI" id="CHEBI:28938"/>
        <dbReference type="EC" id="3.5.4.4"/>
    </reaction>
    <physiologicalReaction direction="left-to-right" evidence="8">
        <dbReference type="Rhea" id="RHEA:24409"/>
    </physiologicalReaction>
</comment>
<keyword evidence="7" id="KW-0862">Zinc</keyword>
<comment type="catalytic activity">
    <reaction evidence="1">
        <text>inosine + phosphate = alpha-D-ribose 1-phosphate + hypoxanthine</text>
        <dbReference type="Rhea" id="RHEA:27646"/>
        <dbReference type="ChEBI" id="CHEBI:17368"/>
        <dbReference type="ChEBI" id="CHEBI:17596"/>
        <dbReference type="ChEBI" id="CHEBI:43474"/>
        <dbReference type="ChEBI" id="CHEBI:57720"/>
        <dbReference type="EC" id="2.4.2.1"/>
    </reaction>
    <physiologicalReaction direction="left-to-right" evidence="1">
        <dbReference type="Rhea" id="RHEA:27647"/>
    </physiologicalReaction>
</comment>
<dbReference type="Pfam" id="PF02578">
    <property type="entry name" value="Cu-oxidase_4"/>
    <property type="match status" value="1"/>
</dbReference>
<dbReference type="InterPro" id="IPR011324">
    <property type="entry name" value="Cytotoxic_necrot_fac-like_cat"/>
</dbReference>
<evidence type="ECO:0000256" key="6">
    <source>
        <dbReference type="ARBA" id="ARBA00022801"/>
    </source>
</evidence>
<evidence type="ECO:0000256" key="10">
    <source>
        <dbReference type="ARBA" id="ARBA00049893"/>
    </source>
</evidence>
<dbReference type="EMBL" id="JAUOZS010000001">
    <property type="protein sequence ID" value="MDT8901601.1"/>
    <property type="molecule type" value="Genomic_DNA"/>
</dbReference>
<dbReference type="Gene3D" id="3.60.140.10">
    <property type="entry name" value="CNF1/YfiH-like putative cysteine hydrolases"/>
    <property type="match status" value="1"/>
</dbReference>
<evidence type="ECO:0000256" key="11">
    <source>
        <dbReference type="RuleBase" id="RU361274"/>
    </source>
</evidence>
<comment type="catalytic activity">
    <reaction evidence="9">
        <text>adenosine + phosphate = alpha-D-ribose 1-phosphate + adenine</text>
        <dbReference type="Rhea" id="RHEA:27642"/>
        <dbReference type="ChEBI" id="CHEBI:16335"/>
        <dbReference type="ChEBI" id="CHEBI:16708"/>
        <dbReference type="ChEBI" id="CHEBI:43474"/>
        <dbReference type="ChEBI" id="CHEBI:57720"/>
        <dbReference type="EC" id="2.4.2.1"/>
    </reaction>
    <physiologicalReaction direction="left-to-right" evidence="9">
        <dbReference type="Rhea" id="RHEA:27643"/>
    </physiologicalReaction>
</comment>
<evidence type="ECO:0000256" key="3">
    <source>
        <dbReference type="ARBA" id="ARBA00007353"/>
    </source>
</evidence>
<protein>
    <recommendedName>
        <fullName evidence="11">Purine nucleoside phosphorylase</fullName>
    </recommendedName>
</protein>
<evidence type="ECO:0000256" key="5">
    <source>
        <dbReference type="ARBA" id="ARBA00022723"/>
    </source>
</evidence>
<dbReference type="Proteomes" id="UP001254848">
    <property type="component" value="Unassembled WGS sequence"/>
</dbReference>
<dbReference type="PANTHER" id="PTHR30616:SF2">
    <property type="entry name" value="PURINE NUCLEOSIDE PHOSPHORYLASE LACC1"/>
    <property type="match status" value="1"/>
</dbReference>
<keyword evidence="4" id="KW-0808">Transferase</keyword>
<organism evidence="12 13">
    <name type="scientific">Anaeroselena agilis</name>
    <dbReference type="NCBI Taxonomy" id="3063788"/>
    <lineage>
        <taxon>Bacteria</taxon>
        <taxon>Bacillati</taxon>
        <taxon>Bacillota</taxon>
        <taxon>Negativicutes</taxon>
        <taxon>Acetonemataceae</taxon>
        <taxon>Anaeroselena</taxon>
    </lineage>
</organism>
<evidence type="ECO:0000256" key="1">
    <source>
        <dbReference type="ARBA" id="ARBA00000553"/>
    </source>
</evidence>
<evidence type="ECO:0000313" key="12">
    <source>
        <dbReference type="EMBL" id="MDT8901601.1"/>
    </source>
</evidence>
<reference evidence="12 13" key="1">
    <citation type="submission" date="2023-07" db="EMBL/GenBank/DDBJ databases">
        <title>The novel representative of Negativicutes class, Anaeroselena agilis gen. nov. sp. nov.</title>
        <authorList>
            <person name="Prokofeva M.I."/>
            <person name="Elcheninov A.G."/>
            <person name="Klyukina A."/>
            <person name="Kublanov I.V."/>
            <person name="Frolov E.N."/>
            <person name="Podosokorskaya O.A."/>
        </authorList>
    </citation>
    <scope>NUCLEOTIDE SEQUENCE [LARGE SCALE GENOMIC DNA]</scope>
    <source>
        <strain evidence="12 13">4137-cl</strain>
    </source>
</reference>
<proteinExistence type="inferred from homology"/>
<evidence type="ECO:0000256" key="9">
    <source>
        <dbReference type="ARBA" id="ARBA00048968"/>
    </source>
</evidence>
<keyword evidence="13" id="KW-1185">Reference proteome</keyword>
<name>A0ABU3NXS9_9FIRM</name>
<evidence type="ECO:0000256" key="4">
    <source>
        <dbReference type="ARBA" id="ARBA00022679"/>
    </source>
</evidence>
<keyword evidence="5" id="KW-0479">Metal-binding</keyword>
<comment type="caution">
    <text evidence="12">The sequence shown here is derived from an EMBL/GenBank/DDBJ whole genome shotgun (WGS) entry which is preliminary data.</text>
</comment>
<sequence>MSKFVLKRAANGVWYGLFTHLAHRGVKHGVSTRLGGLSTPPYATLNLGLKSGDDPDKVCLNRDLFCQAVGVDYARAVTCQQVHADRIHLAGAEDAGRGARDHAAAVPASDALITDQGGLPLILFYADCVPVLIFDPVRRAIGLSHAGWKGTVAKIAAKTVLAMGEHYGTRPADCLVGIGPSIGPCCYEVDAPVVEALRASFGPAWRHLVVPRGDRWLLDLWHANRDQIEEIGVPRAHIDISGVCTAENTELFYSHRAERGTTGRMGAIISL</sequence>
<evidence type="ECO:0000256" key="7">
    <source>
        <dbReference type="ARBA" id="ARBA00022833"/>
    </source>
</evidence>
<accession>A0ABU3NXS9</accession>
<evidence type="ECO:0000256" key="8">
    <source>
        <dbReference type="ARBA" id="ARBA00047989"/>
    </source>
</evidence>
<dbReference type="PANTHER" id="PTHR30616">
    <property type="entry name" value="UNCHARACTERIZED PROTEIN YFIH"/>
    <property type="match status" value="1"/>
</dbReference>